<accession>A0ABV9SXK1</accession>
<dbReference type="GO" id="GO:0016829">
    <property type="term" value="F:lyase activity"/>
    <property type="evidence" value="ECO:0007669"/>
    <property type="project" value="UniProtKB-KW"/>
</dbReference>
<gene>
    <name evidence="5" type="ORF">ACFPFU_05255</name>
</gene>
<keyword evidence="2 5" id="KW-0456">Lyase</keyword>
<dbReference type="Proteomes" id="UP001595818">
    <property type="component" value="Unassembled WGS sequence"/>
</dbReference>
<keyword evidence="6" id="KW-1185">Reference proteome</keyword>
<evidence type="ECO:0000313" key="6">
    <source>
        <dbReference type="Proteomes" id="UP001595818"/>
    </source>
</evidence>
<protein>
    <submittedName>
        <fullName evidence="5">Alginate lyase family protein</fullName>
    </submittedName>
</protein>
<evidence type="ECO:0000259" key="4">
    <source>
        <dbReference type="Pfam" id="PF05426"/>
    </source>
</evidence>
<name>A0ABV9SXK1_9BACT</name>
<dbReference type="Gene3D" id="1.50.10.100">
    <property type="entry name" value="Chondroitin AC/alginate lyase"/>
    <property type="match status" value="1"/>
</dbReference>
<feature type="domain" description="Alginate lyase" evidence="4">
    <location>
        <begin position="79"/>
        <end position="298"/>
    </location>
</feature>
<keyword evidence="1" id="KW-0732">Signal</keyword>
<sequence length="360" mass="41338">MNTSIYLIINSLVLVAYFGLPVSFALGGGMHPQAQIDFVKNQIAKKQQPYYDAYLELIGYADDALNQGHHALEDFSVPGFYRDAEGHRNNSRSLQTDSFNAYACALAFKLNGDLKYGQKAIFFLKSWATTNKSYSDADGPLVMSYSGPGLLIAAELLKDEEIWKSTDKRQFQEWVENVYRQACNEIRNRKNNWADWGRYGSVLSAVFLDDPDEMQENIRLIKSDLFDKIAGDGHMPEEVRRQDRGLWYTYFSLAPITAACWAILQTEGTDLLLWEENSRSIKLALDYLLHYVKEPEAWPWHEKQRPGAPDSWPGNLMEAMEAIYDDKRYGEYVGTARPITYTTHHFAWTFPTLMKPILTY</sequence>
<dbReference type="InterPro" id="IPR008929">
    <property type="entry name" value="Chondroitin_lyas"/>
</dbReference>
<keyword evidence="3" id="KW-0812">Transmembrane</keyword>
<evidence type="ECO:0000313" key="5">
    <source>
        <dbReference type="EMBL" id="MFC4871084.1"/>
    </source>
</evidence>
<comment type="caution">
    <text evidence="5">The sequence shown here is derived from an EMBL/GenBank/DDBJ whole genome shotgun (WGS) entry which is preliminary data.</text>
</comment>
<dbReference type="EMBL" id="JBHSJJ010000002">
    <property type="protein sequence ID" value="MFC4871084.1"/>
    <property type="molecule type" value="Genomic_DNA"/>
</dbReference>
<organism evidence="5 6">
    <name type="scientific">Negadavirga shengliensis</name>
    <dbReference type="NCBI Taxonomy" id="1389218"/>
    <lineage>
        <taxon>Bacteria</taxon>
        <taxon>Pseudomonadati</taxon>
        <taxon>Bacteroidota</taxon>
        <taxon>Cytophagia</taxon>
        <taxon>Cytophagales</taxon>
        <taxon>Cyclobacteriaceae</taxon>
        <taxon>Negadavirga</taxon>
    </lineage>
</organism>
<dbReference type="InterPro" id="IPR008397">
    <property type="entry name" value="Alginate_lyase_dom"/>
</dbReference>
<dbReference type="Pfam" id="PF05426">
    <property type="entry name" value="Alginate_lyase"/>
    <property type="match status" value="1"/>
</dbReference>
<evidence type="ECO:0000256" key="1">
    <source>
        <dbReference type="ARBA" id="ARBA00022729"/>
    </source>
</evidence>
<evidence type="ECO:0000256" key="3">
    <source>
        <dbReference type="SAM" id="Phobius"/>
    </source>
</evidence>
<feature type="transmembrane region" description="Helical" evidence="3">
    <location>
        <begin position="6"/>
        <end position="26"/>
    </location>
</feature>
<dbReference type="RefSeq" id="WP_377062225.1">
    <property type="nucleotide sequence ID" value="NZ_JBHSJJ010000002.1"/>
</dbReference>
<keyword evidence="3" id="KW-1133">Transmembrane helix</keyword>
<reference evidence="6" key="1">
    <citation type="journal article" date="2019" name="Int. J. Syst. Evol. Microbiol.">
        <title>The Global Catalogue of Microorganisms (GCM) 10K type strain sequencing project: providing services to taxonomists for standard genome sequencing and annotation.</title>
        <authorList>
            <consortium name="The Broad Institute Genomics Platform"/>
            <consortium name="The Broad Institute Genome Sequencing Center for Infectious Disease"/>
            <person name="Wu L."/>
            <person name="Ma J."/>
        </authorList>
    </citation>
    <scope>NUCLEOTIDE SEQUENCE [LARGE SCALE GENOMIC DNA]</scope>
    <source>
        <strain evidence="6">CGMCC 4.7466</strain>
    </source>
</reference>
<keyword evidence="3" id="KW-0472">Membrane</keyword>
<evidence type="ECO:0000256" key="2">
    <source>
        <dbReference type="ARBA" id="ARBA00023239"/>
    </source>
</evidence>
<dbReference type="SUPFAM" id="SSF48230">
    <property type="entry name" value="Chondroitin AC/alginate lyase"/>
    <property type="match status" value="1"/>
</dbReference>
<proteinExistence type="predicted"/>